<gene>
    <name evidence="2" type="ORF">P168DRAFT_314078</name>
</gene>
<evidence type="ECO:0000313" key="2">
    <source>
        <dbReference type="EMBL" id="PKY07947.1"/>
    </source>
</evidence>
<dbReference type="Proteomes" id="UP000234254">
    <property type="component" value="Unassembled WGS sequence"/>
</dbReference>
<dbReference type="RefSeq" id="XP_024696541.1">
    <property type="nucleotide sequence ID" value="XM_024839739.1"/>
</dbReference>
<accession>A0A2I1DDJ0</accession>
<sequence>MTFNFQSSGRDCWAAPSPDAHDPSSTFYPTKATDPTLESELSSGRRDNAPLSPVTVGTAEHPAHWPASPAADEMAASPSSAIPDVSQVNLPDWHARYTASTQYFLEHGQHAPGAHALAAYLNFRLPCQRPAASQSFVGLRPYVRRLIATAHDIPDVLQMLFGPDWHGGVGRLWQQERINYLFTAKSGGWASTKAAYDGEGDEQVPFLRPIRDVTEEELQTAESRWSEWLAMEDWMVGTRSPW</sequence>
<dbReference type="GeneID" id="36547263"/>
<proteinExistence type="predicted"/>
<evidence type="ECO:0000256" key="1">
    <source>
        <dbReference type="SAM" id="MobiDB-lite"/>
    </source>
</evidence>
<dbReference type="VEuPathDB" id="FungiDB:P168DRAFT_314078"/>
<dbReference type="PANTHER" id="PTHR42087:SF2">
    <property type="match status" value="1"/>
</dbReference>
<organism evidence="2 3">
    <name type="scientific">Aspergillus campestris (strain IBT 28561)</name>
    <dbReference type="NCBI Taxonomy" id="1392248"/>
    <lineage>
        <taxon>Eukaryota</taxon>
        <taxon>Fungi</taxon>
        <taxon>Dikarya</taxon>
        <taxon>Ascomycota</taxon>
        <taxon>Pezizomycotina</taxon>
        <taxon>Eurotiomycetes</taxon>
        <taxon>Eurotiomycetidae</taxon>
        <taxon>Eurotiales</taxon>
        <taxon>Aspergillaceae</taxon>
        <taxon>Aspergillus</taxon>
        <taxon>Aspergillus subgen. Circumdati</taxon>
    </lineage>
</organism>
<dbReference type="PANTHER" id="PTHR42087">
    <property type="entry name" value="ILP IS AN APOPTOSIS INHIBITOR"/>
    <property type="match status" value="1"/>
</dbReference>
<evidence type="ECO:0000313" key="3">
    <source>
        <dbReference type="Proteomes" id="UP000234254"/>
    </source>
</evidence>
<dbReference type="InterPro" id="IPR053267">
    <property type="entry name" value="Verrucosidin_biosynth-assoc"/>
</dbReference>
<dbReference type="EMBL" id="MSFM01000001">
    <property type="protein sequence ID" value="PKY07947.1"/>
    <property type="molecule type" value="Genomic_DNA"/>
</dbReference>
<protein>
    <submittedName>
        <fullName evidence="2">Uncharacterized protein</fullName>
    </submittedName>
</protein>
<reference evidence="2" key="1">
    <citation type="submission" date="2016-12" db="EMBL/GenBank/DDBJ databases">
        <title>The genomes of Aspergillus section Nigri reveals drivers in fungal speciation.</title>
        <authorList>
            <consortium name="DOE Joint Genome Institute"/>
            <person name="Vesth T.C."/>
            <person name="Nybo J."/>
            <person name="Theobald S."/>
            <person name="Brandl J."/>
            <person name="Frisvad J.C."/>
            <person name="Nielsen K.F."/>
            <person name="Lyhne E.K."/>
            <person name="Kogle M.E."/>
            <person name="Kuo A."/>
            <person name="Riley R."/>
            <person name="Clum A."/>
            <person name="Nolan M."/>
            <person name="Lipzen A."/>
            <person name="Salamov A."/>
            <person name="Henrissat B."/>
            <person name="Wiebenga A."/>
            <person name="De vries R.P."/>
            <person name="Grigoriev I.V."/>
            <person name="Mortensen U.H."/>
            <person name="Andersen M.R."/>
            <person name="Baker S.E."/>
        </authorList>
    </citation>
    <scope>NUCLEOTIDE SEQUENCE</scope>
    <source>
        <strain evidence="2">IBT 28561</strain>
    </source>
</reference>
<name>A0A2I1DDJ0_ASPC2</name>
<dbReference type="AlphaFoldDB" id="A0A2I1DDJ0"/>
<comment type="caution">
    <text evidence="2">The sequence shown here is derived from an EMBL/GenBank/DDBJ whole genome shotgun (WGS) entry which is preliminary data.</text>
</comment>
<feature type="region of interest" description="Disordered" evidence="1">
    <location>
        <begin position="1"/>
        <end position="79"/>
    </location>
</feature>
<keyword evidence="3" id="KW-1185">Reference proteome</keyword>
<dbReference type="OrthoDB" id="5335812at2759"/>